<keyword evidence="2" id="KW-0689">Ribosomal protein</keyword>
<evidence type="ECO:0000313" key="5">
    <source>
        <dbReference type="EMBL" id="MES1921959.1"/>
    </source>
</evidence>
<dbReference type="Proteomes" id="UP001439008">
    <property type="component" value="Unassembled WGS sequence"/>
</dbReference>
<dbReference type="InterPro" id="IPR038716">
    <property type="entry name" value="P1/P2_N_sf"/>
</dbReference>
<comment type="similarity">
    <text evidence="1">Belongs to the eukaryotic ribosomal protein P1/P2 family.</text>
</comment>
<feature type="compositionally biased region" description="Acidic residues" evidence="4">
    <location>
        <begin position="84"/>
        <end position="93"/>
    </location>
</feature>
<evidence type="ECO:0000256" key="4">
    <source>
        <dbReference type="SAM" id="MobiDB-lite"/>
    </source>
</evidence>
<evidence type="ECO:0000313" key="6">
    <source>
        <dbReference type="Proteomes" id="UP001439008"/>
    </source>
</evidence>
<dbReference type="InterPro" id="IPR027534">
    <property type="entry name" value="Ribosomal_P1/P2"/>
</dbReference>
<proteinExistence type="inferred from homology"/>
<dbReference type="InterPro" id="IPR044076">
    <property type="entry name" value="Ribosomal_P2"/>
</dbReference>
<accession>A0ABV2AR68</accession>
<keyword evidence="6" id="KW-1185">Reference proteome</keyword>
<dbReference type="EMBL" id="JBDODL010001992">
    <property type="protein sequence ID" value="MES1921959.1"/>
    <property type="molecule type" value="Genomic_DNA"/>
</dbReference>
<organism evidence="5 6">
    <name type="scientific">Bonamia ostreae</name>
    <dbReference type="NCBI Taxonomy" id="126728"/>
    <lineage>
        <taxon>Eukaryota</taxon>
        <taxon>Sar</taxon>
        <taxon>Rhizaria</taxon>
        <taxon>Endomyxa</taxon>
        <taxon>Ascetosporea</taxon>
        <taxon>Haplosporida</taxon>
        <taxon>Bonamia</taxon>
    </lineage>
</organism>
<evidence type="ECO:0000256" key="3">
    <source>
        <dbReference type="ARBA" id="ARBA00023274"/>
    </source>
</evidence>
<gene>
    <name evidence="5" type="ORF">MHBO_003484</name>
</gene>
<feature type="compositionally biased region" description="Acidic residues" evidence="4">
    <location>
        <begin position="101"/>
        <end position="110"/>
    </location>
</feature>
<dbReference type="PANTHER" id="PTHR21141">
    <property type="entry name" value="60S ACIDIC RIBOSOMAL PROTEIN FAMILY MEMBER"/>
    <property type="match status" value="1"/>
</dbReference>
<feature type="region of interest" description="Disordered" evidence="4">
    <location>
        <begin position="69"/>
        <end position="110"/>
    </location>
</feature>
<protein>
    <recommendedName>
        <fullName evidence="7">60S acidic ribosomal protein P2</fullName>
    </recommendedName>
</protein>
<dbReference type="PANTHER" id="PTHR21141:SF5">
    <property type="entry name" value="LARGE RIBOSOMAL SUBUNIT PROTEIN P2"/>
    <property type="match status" value="1"/>
</dbReference>
<sequence>MKYLSAYLLSYINGNNNPGKDDIEKILKSVGIEPEAEKIALLLKSVEGKNLSEIIRAGLGKLGTASVAGGATAAAGDSKQKEEEKEEEKEESDNYGGMDLFDNEEYSDED</sequence>
<comment type="caution">
    <text evidence="5">The sequence shown here is derived from an EMBL/GenBank/DDBJ whole genome shotgun (WGS) entry which is preliminary data.</text>
</comment>
<evidence type="ECO:0000256" key="1">
    <source>
        <dbReference type="ARBA" id="ARBA00005436"/>
    </source>
</evidence>
<name>A0ABV2AR68_9EUKA</name>
<dbReference type="Pfam" id="PF00428">
    <property type="entry name" value="Ribosomal_60s"/>
    <property type="match status" value="1"/>
</dbReference>
<keyword evidence="3" id="KW-0687">Ribonucleoprotein</keyword>
<dbReference type="HAMAP" id="MF_01478">
    <property type="entry name" value="Ribosomal_L12_arch"/>
    <property type="match status" value="1"/>
</dbReference>
<reference evidence="5 6" key="1">
    <citation type="journal article" date="2024" name="BMC Biol.">
        <title>Comparative genomics of Ascetosporea gives new insight into the evolutionary basis for animal parasitism in Rhizaria.</title>
        <authorList>
            <person name="Hiltunen Thoren M."/>
            <person name="Onut-Brannstrom I."/>
            <person name="Alfjorden A."/>
            <person name="Peckova H."/>
            <person name="Swords F."/>
            <person name="Hooper C."/>
            <person name="Holzer A.S."/>
            <person name="Bass D."/>
            <person name="Burki F."/>
        </authorList>
    </citation>
    <scope>NUCLEOTIDE SEQUENCE [LARGE SCALE GENOMIC DNA]</scope>
    <source>
        <strain evidence="5">20-A016</strain>
    </source>
</reference>
<dbReference type="Gene3D" id="1.10.10.1410">
    <property type="match status" value="1"/>
</dbReference>
<dbReference type="CDD" id="cd05833">
    <property type="entry name" value="Ribosomal_P2"/>
    <property type="match status" value="1"/>
</dbReference>
<evidence type="ECO:0008006" key="7">
    <source>
        <dbReference type="Google" id="ProtNLM"/>
    </source>
</evidence>
<evidence type="ECO:0000256" key="2">
    <source>
        <dbReference type="ARBA" id="ARBA00022980"/>
    </source>
</evidence>